<dbReference type="SUPFAM" id="SSF52935">
    <property type="entry name" value="PK C-terminal domain-like"/>
    <property type="match status" value="1"/>
</dbReference>
<sequence length="564" mass="65195">MQTQDIEFIENIKKTPKDNQSEDEFTVLLNGEKDLEKQLEEFKKVCESHEKHQRQRAKRRYYNLALMAKVEISTTREEIKRLLKHNTRTFLVDVVTNKPLEVESLIRLIRETTEEQQEEDEFNKLTIGLALQITGDACRLGRSRNNCSLFLACSDTMTLTTNLAYRYSCFKEISYVLNLNHYLPYININDEISIGPEVKGVVVKKLKTSIALIITEAGIVNSYDYLELPNQCYSLPLTNLTDIFNTDLETALNLQVDFIVTPHVRCLHFVKCLQHKIKSFEHLKLIGSLDLEYISRKMLDIMQIIKYLDYLWLTNLFGNNETISTFLRQDVIPVSKCLKKPLIGSVPLERCSDFKLFENHEFLWKLDCMFIEKSAWCNKYPLIVKKLLPIKNYRLALVENTAVVHDILSNCQSVVNFIIRTISSIECQAIFLYTKCTTAAKALSRVEIYCPVFVVLSLEQAILQKNQEDINCLMDLTKNLNLRRNLRPVLYNNEMNVCDLKPIDYGIEYARHCGCLETGDFIITLEVGKENGDEHIQLGVGEDVVIMRAFYVAPLKVGEKFKCT</sequence>
<dbReference type="InterPro" id="IPR036918">
    <property type="entry name" value="Pyrv_Knase_C_sf"/>
</dbReference>
<dbReference type="GO" id="GO:0030955">
    <property type="term" value="F:potassium ion binding"/>
    <property type="evidence" value="ECO:0007669"/>
    <property type="project" value="InterPro"/>
</dbReference>
<dbReference type="Gene3D" id="3.20.20.60">
    <property type="entry name" value="Phosphoenolpyruvate-binding domains"/>
    <property type="match status" value="1"/>
</dbReference>
<dbReference type="InterPro" id="IPR040442">
    <property type="entry name" value="Pyrv_kinase-like_dom_sf"/>
</dbReference>
<reference evidence="1 2" key="1">
    <citation type="journal article" date="2015" name="Nat. Commun.">
        <title>Lucilia cuprina genome unlocks parasitic fly biology to underpin future interventions.</title>
        <authorList>
            <person name="Anstead C.A."/>
            <person name="Korhonen P.K."/>
            <person name="Young N.D."/>
            <person name="Hall R.S."/>
            <person name="Jex A.R."/>
            <person name="Murali S.C."/>
            <person name="Hughes D.S."/>
            <person name="Lee S.F."/>
            <person name="Perry T."/>
            <person name="Stroehlein A.J."/>
            <person name="Ansell B.R."/>
            <person name="Breugelmans B."/>
            <person name="Hofmann A."/>
            <person name="Qu J."/>
            <person name="Dugan S."/>
            <person name="Lee S.L."/>
            <person name="Chao H."/>
            <person name="Dinh H."/>
            <person name="Han Y."/>
            <person name="Doddapaneni H.V."/>
            <person name="Worley K.C."/>
            <person name="Muzny D.M."/>
            <person name="Ioannidis P."/>
            <person name="Waterhouse R.M."/>
            <person name="Zdobnov E.M."/>
            <person name="James P.J."/>
            <person name="Bagnall N.H."/>
            <person name="Kotze A.C."/>
            <person name="Gibbs R.A."/>
            <person name="Richards S."/>
            <person name="Batterham P."/>
            <person name="Gasser R.B."/>
        </authorList>
    </citation>
    <scope>NUCLEOTIDE SEQUENCE [LARGE SCALE GENOMIC DNA]</scope>
    <source>
        <strain evidence="1 2">LS</strain>
        <tissue evidence="1">Full body</tissue>
    </source>
</reference>
<evidence type="ECO:0000313" key="1">
    <source>
        <dbReference type="EMBL" id="KNC21301.1"/>
    </source>
</evidence>
<dbReference type="Gene3D" id="2.40.33.10">
    <property type="entry name" value="PK beta-barrel domain-like"/>
    <property type="match status" value="1"/>
</dbReference>
<dbReference type="EMBL" id="JRES01001641">
    <property type="protein sequence ID" value="KNC21301.1"/>
    <property type="molecule type" value="Genomic_DNA"/>
</dbReference>
<dbReference type="OMA" id="WCNKYPL"/>
<dbReference type="GO" id="GO:0004743">
    <property type="term" value="F:pyruvate kinase activity"/>
    <property type="evidence" value="ECO:0007669"/>
    <property type="project" value="InterPro"/>
</dbReference>
<organism evidence="1 2">
    <name type="scientific">Lucilia cuprina</name>
    <name type="common">Green bottle fly</name>
    <name type="synonym">Australian sheep blowfly</name>
    <dbReference type="NCBI Taxonomy" id="7375"/>
    <lineage>
        <taxon>Eukaryota</taxon>
        <taxon>Metazoa</taxon>
        <taxon>Ecdysozoa</taxon>
        <taxon>Arthropoda</taxon>
        <taxon>Hexapoda</taxon>
        <taxon>Insecta</taxon>
        <taxon>Pterygota</taxon>
        <taxon>Neoptera</taxon>
        <taxon>Endopterygota</taxon>
        <taxon>Diptera</taxon>
        <taxon>Brachycera</taxon>
        <taxon>Muscomorpha</taxon>
        <taxon>Oestroidea</taxon>
        <taxon>Calliphoridae</taxon>
        <taxon>Luciliinae</taxon>
        <taxon>Lucilia</taxon>
    </lineage>
</organism>
<dbReference type="PANTHER" id="PTHR11817">
    <property type="entry name" value="PYRUVATE KINASE"/>
    <property type="match status" value="1"/>
</dbReference>
<dbReference type="InterPro" id="IPR015806">
    <property type="entry name" value="Pyrv_Knase_insert_dom_sf"/>
</dbReference>
<dbReference type="OrthoDB" id="7971301at2759"/>
<comment type="caution">
    <text evidence="1">The sequence shown here is derived from an EMBL/GenBank/DDBJ whole genome shotgun (WGS) entry which is preliminary data.</text>
</comment>
<dbReference type="InterPro" id="IPR001697">
    <property type="entry name" value="Pyr_Knase"/>
</dbReference>
<dbReference type="AlphaFoldDB" id="A0A0L0BMN1"/>
<dbReference type="STRING" id="7375.A0A0L0BMN1"/>
<evidence type="ECO:0008006" key="3">
    <source>
        <dbReference type="Google" id="ProtNLM"/>
    </source>
</evidence>
<dbReference type="GO" id="GO:0000287">
    <property type="term" value="F:magnesium ion binding"/>
    <property type="evidence" value="ECO:0007669"/>
    <property type="project" value="InterPro"/>
</dbReference>
<keyword evidence="2" id="KW-1185">Reference proteome</keyword>
<protein>
    <recommendedName>
        <fullName evidence="3">Pyruvate kinase</fullName>
    </recommendedName>
</protein>
<gene>
    <name evidence="1" type="ORF">FF38_08403</name>
</gene>
<evidence type="ECO:0000313" key="2">
    <source>
        <dbReference type="Proteomes" id="UP000037069"/>
    </source>
</evidence>
<dbReference type="Proteomes" id="UP000037069">
    <property type="component" value="Unassembled WGS sequence"/>
</dbReference>
<proteinExistence type="predicted"/>
<dbReference type="Gene3D" id="3.40.1380.20">
    <property type="entry name" value="Pyruvate kinase, C-terminal domain"/>
    <property type="match status" value="1"/>
</dbReference>
<accession>A0A0L0BMN1</accession>
<name>A0A0L0BMN1_LUCCU</name>